<dbReference type="HAMAP" id="MF_00813">
    <property type="entry name" value="Allantoicase"/>
    <property type="match status" value="1"/>
</dbReference>
<evidence type="ECO:0000313" key="9">
    <source>
        <dbReference type="EMBL" id="CUV54345.1"/>
    </source>
</evidence>
<dbReference type="EC" id="3.5.3.4" evidence="2"/>
<comment type="similarity">
    <text evidence="1 2">Belongs to the allantoicase family.</text>
</comment>
<dbReference type="EMBL" id="LN899820">
    <property type="protein sequence ID" value="CUV54345.1"/>
    <property type="molecule type" value="Genomic_DNA"/>
</dbReference>
<keyword evidence="2" id="KW-0659">Purine metabolism</keyword>
<feature type="domain" description="Allantoicase" evidence="3">
    <location>
        <begin position="193"/>
        <end position="334"/>
    </location>
</feature>
<comment type="pathway">
    <text evidence="2">Nitrogen metabolism; (S)-allantoin degradation; (S)-ureidoglycolate from allantoate (aminidohydrolase route): step 1/1.</text>
</comment>
<dbReference type="AlphaFoldDB" id="A0A0K1ZGV0"/>
<dbReference type="UniPathway" id="UPA00395">
    <property type="reaction ID" value="UER00654"/>
</dbReference>
<reference evidence="8" key="1">
    <citation type="submission" date="2015-10" db="EMBL/GenBank/DDBJ databases">
        <authorList>
            <person name="Gilbert D.G."/>
        </authorList>
    </citation>
    <scope>NUCLEOTIDE SEQUENCE</scope>
    <source>
        <strain evidence="8">Phyl III-seqv23</strain>
    </source>
</reference>
<accession>A0A0K1ZGV0</accession>
<organism evidence="8">
    <name type="scientific">Ralstonia solanacearum</name>
    <name type="common">Pseudomonas solanacearum</name>
    <dbReference type="NCBI Taxonomy" id="305"/>
    <lineage>
        <taxon>Bacteria</taxon>
        <taxon>Pseudomonadati</taxon>
        <taxon>Pseudomonadota</taxon>
        <taxon>Betaproteobacteria</taxon>
        <taxon>Burkholderiales</taxon>
        <taxon>Burkholderiaceae</taxon>
        <taxon>Ralstonia</taxon>
        <taxon>Ralstonia solanacearum species complex</taxon>
    </lineage>
</organism>
<keyword evidence="2 8" id="KW-0378">Hydrolase</keyword>
<dbReference type="EMBL" id="LN899824">
    <property type="protein sequence ID" value="CUV27072.1"/>
    <property type="molecule type" value="Genomic_DNA"/>
</dbReference>
<dbReference type="PANTHER" id="PTHR12045:SF3">
    <property type="entry name" value="INACTIVE ALLANTOICASE-RELATED"/>
    <property type="match status" value="1"/>
</dbReference>
<dbReference type="Proteomes" id="UP000262427">
    <property type="component" value="Chromosome CM"/>
</dbReference>
<dbReference type="InterPro" id="IPR008979">
    <property type="entry name" value="Galactose-bd-like_sf"/>
</dbReference>
<dbReference type="GO" id="GO:0006144">
    <property type="term" value="P:purine nucleobase metabolic process"/>
    <property type="evidence" value="ECO:0007669"/>
    <property type="project" value="UniProtKB-KW"/>
</dbReference>
<reference evidence="11" key="4">
    <citation type="submission" date="2021-10" db="EMBL/GenBank/DDBJ databases">
        <title>Complete genome sequences of five Ralstonia solancearum strains isolated from sunflower.</title>
        <authorList>
            <person name="She X."/>
            <person name="He Z."/>
        </authorList>
    </citation>
    <scope>NUCLEOTIDE SEQUENCE</scope>
    <source>
        <strain evidence="11">RS638</strain>
    </source>
</reference>
<reference evidence="4" key="2">
    <citation type="submission" date="2018-01" db="EMBL/GenBank/DDBJ databases">
        <title>Ralstonia pseudosolanacearum P824 infects blueberry.</title>
        <authorList>
            <person name="Bocsanczy A.M."/>
            <person name="Norman D.J."/>
        </authorList>
    </citation>
    <scope>NUCLEOTIDE SEQUENCE</scope>
    <source>
        <strain evidence="4">P824</strain>
    </source>
</reference>
<dbReference type="EMBL" id="LN899823">
    <property type="protein sequence ID" value="CUV23037.1"/>
    <property type="molecule type" value="Genomic_DNA"/>
</dbReference>
<dbReference type="Gene3D" id="2.60.120.260">
    <property type="entry name" value="Galactose-binding domain-like"/>
    <property type="match status" value="2"/>
</dbReference>
<evidence type="ECO:0000313" key="4">
    <source>
        <dbReference type="EMBL" id="AYA45142.1"/>
    </source>
</evidence>
<feature type="domain" description="Allantoicase" evidence="3">
    <location>
        <begin position="26"/>
        <end position="172"/>
    </location>
</feature>
<evidence type="ECO:0000313" key="7">
    <source>
        <dbReference type="EMBL" id="CUV33401.1"/>
    </source>
</evidence>
<name>A0A0K1ZGV0_RALSL</name>
<evidence type="ECO:0000256" key="2">
    <source>
        <dbReference type="HAMAP-Rule" id="MF_00813"/>
    </source>
</evidence>
<evidence type="ECO:0000313" key="5">
    <source>
        <dbReference type="EMBL" id="CUV23037.1"/>
    </source>
</evidence>
<dbReference type="GO" id="GO:0000256">
    <property type="term" value="P:allantoin catabolic process"/>
    <property type="evidence" value="ECO:0007669"/>
    <property type="project" value="UniProtKB-UniRule"/>
</dbReference>
<dbReference type="InterPro" id="IPR015908">
    <property type="entry name" value="Allantoicase_dom"/>
</dbReference>
<dbReference type="Pfam" id="PF03561">
    <property type="entry name" value="Allantoicase"/>
    <property type="match status" value="2"/>
</dbReference>
<reference evidence="12" key="3">
    <citation type="submission" date="2018-01" db="EMBL/GenBank/DDBJ databases">
        <title>Raltonia solanacearum P824 infects blueberry.</title>
        <authorList>
            <person name="Bocsanczy A.M."/>
            <person name="Norman D.J."/>
        </authorList>
    </citation>
    <scope>NUCLEOTIDE SEQUENCE [LARGE SCALE GENOMIC DNA]</scope>
    <source>
        <strain evidence="12">P824</strain>
    </source>
</reference>
<dbReference type="PANTHER" id="PTHR12045">
    <property type="entry name" value="ALLANTOICASE"/>
    <property type="match status" value="1"/>
</dbReference>
<dbReference type="PATRIC" id="fig|305.107.peg.1154"/>
<dbReference type="EMBL" id="CP025741">
    <property type="protein sequence ID" value="AYA45142.1"/>
    <property type="molecule type" value="Genomic_DNA"/>
</dbReference>
<evidence type="ECO:0000313" key="12">
    <source>
        <dbReference type="Proteomes" id="UP000262427"/>
    </source>
</evidence>
<evidence type="ECO:0000313" key="6">
    <source>
        <dbReference type="EMBL" id="CUV27072.1"/>
    </source>
</evidence>
<dbReference type="NCBIfam" id="TIGR02961">
    <property type="entry name" value="allantoicase"/>
    <property type="match status" value="1"/>
</dbReference>
<evidence type="ECO:0000313" key="10">
    <source>
        <dbReference type="EMBL" id="CUV63582.1"/>
    </source>
</evidence>
<dbReference type="PIRSF" id="PIRSF016516">
    <property type="entry name" value="Allantoicase"/>
    <property type="match status" value="1"/>
</dbReference>
<dbReference type="SMR" id="A0A0K1ZGV0"/>
<dbReference type="EMBL" id="LN899826">
    <property type="protein sequence ID" value="CUV40451.1"/>
    <property type="molecule type" value="Genomic_DNA"/>
</dbReference>
<dbReference type="EMBL" id="LN899825">
    <property type="protein sequence ID" value="CUV33401.1"/>
    <property type="molecule type" value="Genomic_DNA"/>
</dbReference>
<dbReference type="InterPro" id="IPR005164">
    <property type="entry name" value="Allantoicase"/>
</dbReference>
<sequence length="336" mass="37594">MAMPTLDPNAPDFTRRYPNLADPRLGAVATFATDEFFAPKDRMLNPEPAVFIPGKYDDHGKWMDGWETRRRRNGGYDHCIVKLARPGVVKGVDIDTSHFTGNFPPAASIDAAYLPHGEPTDATQWTEIVPSTTLQGNSHHYLDVFGTHAYTHLRVNIYPDGGIARLRVYGQPQVDWKGADRATLFDLAAMENGAYVVEVNNQHFGLASSLLMPGRGINMGDGWETRRRREPGNDWCIIALAHPGRIRKIEVDTAHFKGNFADRVSLQAARVTGGTDATLKTQAMFWQTLLPEQKLQMDHQHYYEAELADLGPVTHVRFNMFPDGGVSRLRLWGALE</sequence>
<dbReference type="EMBL" id="LN899822">
    <property type="protein sequence ID" value="CUV63582.1"/>
    <property type="molecule type" value="Genomic_DNA"/>
</dbReference>
<dbReference type="EMBL" id="CP085043">
    <property type="protein sequence ID" value="UZF15056.1"/>
    <property type="molecule type" value="Genomic_DNA"/>
</dbReference>
<proteinExistence type="inferred from homology"/>
<evidence type="ECO:0000313" key="11">
    <source>
        <dbReference type="EMBL" id="UZF15056.1"/>
    </source>
</evidence>
<evidence type="ECO:0000259" key="3">
    <source>
        <dbReference type="Pfam" id="PF03561"/>
    </source>
</evidence>
<dbReference type="SUPFAM" id="SSF49785">
    <property type="entry name" value="Galactose-binding domain-like"/>
    <property type="match status" value="2"/>
</dbReference>
<protein>
    <recommendedName>
        <fullName evidence="2">Probable allantoicase</fullName>
        <ecNumber evidence="2">3.5.3.4</ecNumber>
    </recommendedName>
    <alternativeName>
        <fullName evidence="2">Allantoate amidinohydrolase</fullName>
    </alternativeName>
</protein>
<evidence type="ECO:0000256" key="1">
    <source>
        <dbReference type="ARBA" id="ARBA00009242"/>
    </source>
</evidence>
<comment type="catalytic activity">
    <reaction evidence="2">
        <text>allantoate + H2O = (S)-ureidoglycolate + urea</text>
        <dbReference type="Rhea" id="RHEA:11016"/>
        <dbReference type="ChEBI" id="CHEBI:15377"/>
        <dbReference type="ChEBI" id="CHEBI:16199"/>
        <dbReference type="ChEBI" id="CHEBI:17536"/>
        <dbReference type="ChEBI" id="CHEBI:57296"/>
        <dbReference type="EC" id="3.5.3.4"/>
    </reaction>
</comment>
<dbReference type="GO" id="GO:0004037">
    <property type="term" value="F:allantoicase activity"/>
    <property type="evidence" value="ECO:0007669"/>
    <property type="project" value="UniProtKB-UniRule"/>
</dbReference>
<gene>
    <name evidence="2 8" type="primary">alc</name>
    <name evidence="11" type="ORF">LH706_00850</name>
    <name evidence="10" type="ORF">RD1301_v1_3610003</name>
    <name evidence="4" type="ORF">RSP824_00750</name>
    <name evidence="5" type="ORF">RUN1744_v1_310009</name>
    <name evidence="6" type="ORF">RUN1985_v1_20083</name>
    <name evidence="9" type="ORF">RUN215_v1_310022</name>
    <name evidence="7" type="ORF">TD1301_v1_380025</name>
    <name evidence="8" type="ORF">TF3108_v1_470024</name>
</gene>
<evidence type="ECO:0000313" key="8">
    <source>
        <dbReference type="EMBL" id="CUV40451.1"/>
    </source>
</evidence>